<dbReference type="GO" id="GO:0031460">
    <property type="term" value="P:glycine betaine transport"/>
    <property type="evidence" value="ECO:0007669"/>
    <property type="project" value="InterPro"/>
</dbReference>
<dbReference type="GO" id="GO:0016887">
    <property type="term" value="F:ATP hydrolysis activity"/>
    <property type="evidence" value="ECO:0007669"/>
    <property type="project" value="UniProtKB-UniRule"/>
</dbReference>
<dbReference type="InterPro" id="IPR017871">
    <property type="entry name" value="ABC_transporter-like_CS"/>
</dbReference>
<comment type="subunit">
    <text evidence="6">The complex is probably composed of two ATP-binding proteins, two transmembrane proteins and a solute-binding protein.</text>
</comment>
<dbReference type="PANTHER" id="PTHR43869">
    <property type="entry name" value="GLYCINE BETAINE/PROLINE BETAINE TRANSPORT SYSTEM ATP-BINDING PROTEIN PROV"/>
    <property type="match status" value="1"/>
</dbReference>
<evidence type="ECO:0000256" key="4">
    <source>
        <dbReference type="ARBA" id="ARBA00022840"/>
    </source>
</evidence>
<dbReference type="Gene3D" id="3.40.50.300">
    <property type="entry name" value="P-loop containing nucleotide triphosphate hydrolases"/>
    <property type="match status" value="1"/>
</dbReference>
<dbReference type="EMBL" id="JPRD01000042">
    <property type="protein sequence ID" value="KIF51112.1"/>
    <property type="molecule type" value="Genomic_DNA"/>
</dbReference>
<dbReference type="InterPro" id="IPR003593">
    <property type="entry name" value="AAA+_ATPase"/>
</dbReference>
<gene>
    <name evidence="9" type="ORF">H735_21095</name>
</gene>
<dbReference type="Pfam" id="PF00571">
    <property type="entry name" value="CBS"/>
    <property type="match status" value="1"/>
</dbReference>
<accession>A0A0C1W3W4</accession>
<dbReference type="GO" id="GO:0006865">
    <property type="term" value="P:amino acid transport"/>
    <property type="evidence" value="ECO:0007669"/>
    <property type="project" value="UniProtKB-UniRule"/>
</dbReference>
<dbReference type="InterPro" id="IPR003439">
    <property type="entry name" value="ABC_transporter-like_ATP-bd"/>
</dbReference>
<reference evidence="9 10" key="1">
    <citation type="submission" date="2014-07" db="EMBL/GenBank/DDBJ databases">
        <title>Unique and conserved regions in Vibrio harveyi and related species in comparison with the shrimp pathogen Vibrio harveyi CAIM 1792.</title>
        <authorList>
            <person name="Espinoza-Valles I."/>
            <person name="Vora G."/>
            <person name="Leekitcharoenphon P."/>
            <person name="Ussery D."/>
            <person name="Hoj L."/>
            <person name="Gomez-Gil B."/>
        </authorList>
    </citation>
    <scope>NUCLEOTIDE SEQUENCE [LARGE SCALE GENOMIC DNA]</scope>
    <source>
        <strain evidence="10">CAIM 1854 / LMG 25443</strain>
    </source>
</reference>
<keyword evidence="6" id="KW-0472">Membrane</keyword>
<dbReference type="InterPro" id="IPR000644">
    <property type="entry name" value="CBS_dom"/>
</dbReference>
<comment type="similarity">
    <text evidence="1 6">Belongs to the ABC transporter superfamily.</text>
</comment>
<dbReference type="InterPro" id="IPR027417">
    <property type="entry name" value="P-loop_NTPase"/>
</dbReference>
<feature type="domain" description="ABC transporter" evidence="8">
    <location>
        <begin position="29"/>
        <end position="266"/>
    </location>
</feature>
<dbReference type="GO" id="GO:0005524">
    <property type="term" value="F:ATP binding"/>
    <property type="evidence" value="ECO:0007669"/>
    <property type="project" value="UniProtKB-UniRule"/>
</dbReference>
<dbReference type="InterPro" id="IPR005892">
    <property type="entry name" value="Gly-betaine_transp_ATP-bd"/>
</dbReference>
<name>A0A0C1W3W4_9VIBR</name>
<evidence type="ECO:0000256" key="1">
    <source>
        <dbReference type="ARBA" id="ARBA00005417"/>
    </source>
</evidence>
<keyword evidence="2 6" id="KW-0813">Transport</keyword>
<dbReference type="NCBIfam" id="TIGR01186">
    <property type="entry name" value="proV"/>
    <property type="match status" value="1"/>
</dbReference>
<sequence>MTKPLIEISGLYKIFGPKPNSVIDRVKQGQSKDQILADTGHTVGLKDINLQINKGEIFVIMGLSGSGKSTMIRHFNRLIDPTMGQILVEGVDVMQLSSKELEEFRRHKMSMVFQRFGLLPHRTVVDNVAYGLEIQGIKKEARLAKANEWLETVGLKGYENQYPAQLSGGQQQRVGLARALATDAEILLMDEAFSALDPLIRSEMQDQLIELQEKLHKTIIFITHDLDEALRLGDRIAILKDGELVQQGSPDEILLHPADEYVEAFVKDVNRARALTVETVMQPPAYRIAATTIEEALIEMKRVKQDYAYHVTDDGYQGVVTKESLLDAAKTDAAQELDEEIYEEVPVVSPDSVIEEVLPDTMSCDYSLPVVDDEGNLQGELERSAVAEIFTDNTEEESPSKEVKTPPAMDKAS</sequence>
<dbReference type="AlphaFoldDB" id="A0A0C1W3W4"/>
<comment type="catalytic activity">
    <reaction evidence="6">
        <text>a quaternary ammonium(out) + ATP + H2O = a quaternary ammonium(in) + ADP + phosphate + H(+)</text>
        <dbReference type="Rhea" id="RHEA:11036"/>
        <dbReference type="ChEBI" id="CHEBI:15377"/>
        <dbReference type="ChEBI" id="CHEBI:15378"/>
        <dbReference type="ChEBI" id="CHEBI:30616"/>
        <dbReference type="ChEBI" id="CHEBI:35267"/>
        <dbReference type="ChEBI" id="CHEBI:43474"/>
        <dbReference type="ChEBI" id="CHEBI:456216"/>
    </reaction>
</comment>
<keyword evidence="6" id="KW-0997">Cell inner membrane</keyword>
<feature type="region of interest" description="Disordered" evidence="7">
    <location>
        <begin position="389"/>
        <end position="413"/>
    </location>
</feature>
<dbReference type="SMART" id="SM00382">
    <property type="entry name" value="AAA"/>
    <property type="match status" value="1"/>
</dbReference>
<dbReference type="GO" id="GO:0005886">
    <property type="term" value="C:plasma membrane"/>
    <property type="evidence" value="ECO:0007669"/>
    <property type="project" value="UniProtKB-SubCell"/>
</dbReference>
<dbReference type="InterPro" id="IPR046342">
    <property type="entry name" value="CBS_dom_sf"/>
</dbReference>
<evidence type="ECO:0000313" key="10">
    <source>
        <dbReference type="Proteomes" id="UP000031586"/>
    </source>
</evidence>
<dbReference type="Pfam" id="PF00005">
    <property type="entry name" value="ABC_tran"/>
    <property type="match status" value="1"/>
</dbReference>
<keyword evidence="5" id="KW-0029">Amino-acid transport</keyword>
<dbReference type="PROSITE" id="PS50893">
    <property type="entry name" value="ABC_TRANSPORTER_2"/>
    <property type="match status" value="1"/>
</dbReference>
<dbReference type="PATRIC" id="fig|1229493.5.peg.3618"/>
<dbReference type="RefSeq" id="WP_020196105.1">
    <property type="nucleotide sequence ID" value="NZ_BAOH01000039.1"/>
</dbReference>
<dbReference type="PANTHER" id="PTHR43869:SF1">
    <property type="entry name" value="GLYCINE BETAINE_PROLINE BETAINE TRANSPORT SYSTEM ATP-BINDING PROTEIN PROV"/>
    <property type="match status" value="1"/>
</dbReference>
<keyword evidence="3 6" id="KW-0547">Nucleotide-binding</keyword>
<evidence type="ECO:0000256" key="5">
    <source>
        <dbReference type="ARBA" id="ARBA00022970"/>
    </source>
</evidence>
<evidence type="ECO:0000256" key="3">
    <source>
        <dbReference type="ARBA" id="ARBA00022741"/>
    </source>
</evidence>
<comment type="caution">
    <text evidence="9">The sequence shown here is derived from an EMBL/GenBank/DDBJ whole genome shotgun (WGS) entry which is preliminary data.</text>
</comment>
<dbReference type="EC" id="7.6.2.9" evidence="6"/>
<dbReference type="CDD" id="cd03294">
    <property type="entry name" value="ABC_Pro_Gly_Betaine"/>
    <property type="match status" value="1"/>
</dbReference>
<evidence type="ECO:0000256" key="7">
    <source>
        <dbReference type="SAM" id="MobiDB-lite"/>
    </source>
</evidence>
<dbReference type="SUPFAM" id="SSF54631">
    <property type="entry name" value="CBS-domain pair"/>
    <property type="match status" value="1"/>
</dbReference>
<evidence type="ECO:0000256" key="2">
    <source>
        <dbReference type="ARBA" id="ARBA00022448"/>
    </source>
</evidence>
<evidence type="ECO:0000256" key="6">
    <source>
        <dbReference type="RuleBase" id="RU369116"/>
    </source>
</evidence>
<keyword evidence="4 6" id="KW-0067">ATP-binding</keyword>
<proteinExistence type="inferred from homology"/>
<comment type="subcellular location">
    <subcellularLocation>
        <location evidence="6">Cell inner membrane</location>
        <topology evidence="6">Peripheral membrane protein</topology>
    </subcellularLocation>
</comment>
<dbReference type="GO" id="GO:0015418">
    <property type="term" value="F:ABC-type quaternary ammonium compound transporting activity"/>
    <property type="evidence" value="ECO:0007669"/>
    <property type="project" value="UniProtKB-EC"/>
</dbReference>
<organism evidence="9 10">
    <name type="scientific">Vibrio owensii CAIM 1854 = LMG 25443</name>
    <dbReference type="NCBI Taxonomy" id="1229493"/>
    <lineage>
        <taxon>Bacteria</taxon>
        <taxon>Pseudomonadati</taxon>
        <taxon>Pseudomonadota</taxon>
        <taxon>Gammaproteobacteria</taxon>
        <taxon>Vibrionales</taxon>
        <taxon>Vibrionaceae</taxon>
        <taxon>Vibrio</taxon>
    </lineage>
</organism>
<dbReference type="Proteomes" id="UP000031586">
    <property type="component" value="Unassembled WGS sequence"/>
</dbReference>
<evidence type="ECO:0000313" key="9">
    <source>
        <dbReference type="EMBL" id="KIF51112.1"/>
    </source>
</evidence>
<protein>
    <recommendedName>
        <fullName evidence="6">Quaternary amine transport ATP-binding protein</fullName>
        <ecNumber evidence="6">7.6.2.9</ecNumber>
    </recommendedName>
</protein>
<keyword evidence="6" id="KW-1003">Cell membrane</keyword>
<dbReference type="SUPFAM" id="SSF52540">
    <property type="entry name" value="P-loop containing nucleoside triphosphate hydrolases"/>
    <property type="match status" value="1"/>
</dbReference>
<dbReference type="PROSITE" id="PS00211">
    <property type="entry name" value="ABC_TRANSPORTER_1"/>
    <property type="match status" value="1"/>
</dbReference>
<dbReference type="GO" id="GO:0006970">
    <property type="term" value="P:response to osmotic stress"/>
    <property type="evidence" value="ECO:0007669"/>
    <property type="project" value="UniProtKB-ARBA"/>
</dbReference>
<dbReference type="InterPro" id="IPR051921">
    <property type="entry name" value="ABC_osmolyte_uptake_ATP-bind"/>
</dbReference>
<dbReference type="FunFam" id="3.40.50.300:FF:000201">
    <property type="entry name" value="Glycine betaine/L-proline ABC transporter ATP-binding protein"/>
    <property type="match status" value="1"/>
</dbReference>
<evidence type="ECO:0000259" key="8">
    <source>
        <dbReference type="PROSITE" id="PS50893"/>
    </source>
</evidence>
<dbReference type="Gene3D" id="3.10.580.10">
    <property type="entry name" value="CBS-domain"/>
    <property type="match status" value="1"/>
</dbReference>